<evidence type="ECO:0000313" key="1">
    <source>
        <dbReference type="EMBL" id="OEK05775.1"/>
    </source>
</evidence>
<evidence type="ECO:0000313" key="2">
    <source>
        <dbReference type="Proteomes" id="UP000095552"/>
    </source>
</evidence>
<dbReference type="STRING" id="1563681.BFP71_06545"/>
<proteinExistence type="predicted"/>
<comment type="caution">
    <text evidence="1">The sequence shown here is derived from an EMBL/GenBank/DDBJ whole genome shotgun (WGS) entry which is preliminary data.</text>
</comment>
<dbReference type="Proteomes" id="UP000095552">
    <property type="component" value="Unassembled WGS sequence"/>
</dbReference>
<dbReference type="PANTHER" id="PTHR39473">
    <property type="match status" value="1"/>
</dbReference>
<dbReference type="InterPro" id="IPR034660">
    <property type="entry name" value="DinB/YfiT-like"/>
</dbReference>
<accession>A0A1E5T317</accession>
<dbReference type="OrthoDB" id="1162179at2"/>
<dbReference type="Gene3D" id="1.20.120.450">
    <property type="entry name" value="dinb family like domain"/>
    <property type="match status" value="1"/>
</dbReference>
<gene>
    <name evidence="1" type="ORF">BFP71_06545</name>
</gene>
<organism evidence="1 2">
    <name type="scientific">Roseivirga misakiensis</name>
    <dbReference type="NCBI Taxonomy" id="1563681"/>
    <lineage>
        <taxon>Bacteria</taxon>
        <taxon>Pseudomonadati</taxon>
        <taxon>Bacteroidota</taxon>
        <taxon>Cytophagia</taxon>
        <taxon>Cytophagales</taxon>
        <taxon>Roseivirgaceae</taxon>
        <taxon>Roseivirga</taxon>
    </lineage>
</organism>
<evidence type="ECO:0008006" key="3">
    <source>
        <dbReference type="Google" id="ProtNLM"/>
    </source>
</evidence>
<dbReference type="RefSeq" id="WP_069834693.1">
    <property type="nucleotide sequence ID" value="NZ_MDGQ01000004.1"/>
</dbReference>
<dbReference type="PANTHER" id="PTHR39473:SF1">
    <property type="entry name" value="DINB-LIKE DOMAIN-CONTAINING PROTEIN"/>
    <property type="match status" value="1"/>
</dbReference>
<name>A0A1E5T317_9BACT</name>
<keyword evidence="2" id="KW-1185">Reference proteome</keyword>
<reference evidence="1 2" key="1">
    <citation type="submission" date="2016-08" db="EMBL/GenBank/DDBJ databases">
        <title>Draft genome of Fabibacter sp. strain SK-8.</title>
        <authorList>
            <person name="Wong S.-K."/>
            <person name="Hamasaki K."/>
            <person name="Yoshizawa S."/>
        </authorList>
    </citation>
    <scope>NUCLEOTIDE SEQUENCE [LARGE SCALE GENOMIC DNA]</scope>
    <source>
        <strain evidence="1 2">SK-8</strain>
    </source>
</reference>
<dbReference type="AlphaFoldDB" id="A0A1E5T317"/>
<protein>
    <recommendedName>
        <fullName evidence="3">DinB-like domain-containing protein</fullName>
    </recommendedName>
</protein>
<dbReference type="SUPFAM" id="SSF109854">
    <property type="entry name" value="DinB/YfiT-like putative metalloenzymes"/>
    <property type="match status" value="1"/>
</dbReference>
<dbReference type="EMBL" id="MDGQ01000004">
    <property type="protein sequence ID" value="OEK05775.1"/>
    <property type="molecule type" value="Genomic_DNA"/>
</dbReference>
<sequence length="171" mass="19811">MQLKEVSARILDQIIQVTKQLEDQAFRQPLKVLSDNTIGKHVRHIIEFYDLMILGINSGEVNYDQRSHDRVIEENRLLAIEKMNSLKIEIEKISGDSTLTLKANYNADKDDPFRIVTSYYRELQYNIEHAIHHMAIIKIAIKSEFPSVEIPDGFGIAYSTIKYEKDKTCAR</sequence>